<feature type="domain" description="MurNAc-LAA" evidence="5">
    <location>
        <begin position="245"/>
        <end position="400"/>
    </location>
</feature>
<sequence length="415" mass="45022">MKTGPKVAMSRLVAVLVSFWLAGMAAAQDFSGLARVDGRASQLTQERRGTVTLDLALSQGVPWRVFQLDTPKRLVLDFREIDWTGFSAQDLGSVEGVQEIRFGQFRPGWSRMILLLDAPLAVARAGMVVNEETGTAGLNIELLPVDAETYAEGTGAPNDPRWDLPEPTVPVGQGREDRPAWAPVVIVLDPGHGGIDPGAQRGGVLEKDLMLQFAREIRDTLRRSGNFEVILTRDDDVFVSLERRVSIAHEVQADLFISLHADALQQGHASGATVYVLADEASDKASAILAQRHDRADILAGIDLTGAEDEVADVLLDLARLETQPRTQLLATSLVEALDEAAGPLNRKPLRVAGFSVLKAADVPSVLIEVGFLSSDRDFALLQDPNWRAAVAGGLRDGLQLWIGEDKVLRDLVRQ</sequence>
<name>A0A0P1I972_9RHOB</name>
<feature type="chain" id="PRO_5006065001" description="N-acetylmuramoyl-L-alanine amidase" evidence="4">
    <location>
        <begin position="28"/>
        <end position="415"/>
    </location>
</feature>
<keyword evidence="4" id="KW-0732">Signal</keyword>
<feature type="signal peptide" evidence="4">
    <location>
        <begin position="1"/>
        <end position="27"/>
    </location>
</feature>
<evidence type="ECO:0000256" key="2">
    <source>
        <dbReference type="ARBA" id="ARBA00011901"/>
    </source>
</evidence>
<evidence type="ECO:0000313" key="6">
    <source>
        <dbReference type="EMBL" id="CUJ98663.1"/>
    </source>
</evidence>
<dbReference type="CDD" id="cd02696">
    <property type="entry name" value="MurNAc-LAA"/>
    <property type="match status" value="1"/>
</dbReference>
<reference evidence="7" key="1">
    <citation type="submission" date="2015-09" db="EMBL/GenBank/DDBJ databases">
        <authorList>
            <person name="Rodrigo-Torres Lidia"/>
            <person name="Arahal R.David."/>
        </authorList>
    </citation>
    <scope>NUCLEOTIDE SEQUENCE [LARGE SCALE GENOMIC DNA]</scope>
    <source>
        <strain evidence="7">CECT 7735</strain>
    </source>
</reference>
<dbReference type="SUPFAM" id="SSF53187">
    <property type="entry name" value="Zn-dependent exopeptidases"/>
    <property type="match status" value="1"/>
</dbReference>
<accession>A0A0P1I972</accession>
<dbReference type="InterPro" id="IPR021731">
    <property type="entry name" value="AMIN_dom"/>
</dbReference>
<dbReference type="InterPro" id="IPR050695">
    <property type="entry name" value="N-acetylmuramoyl_amidase_3"/>
</dbReference>
<dbReference type="PANTHER" id="PTHR30404:SF0">
    <property type="entry name" value="N-ACETYLMURAMOYL-L-ALANINE AMIDASE AMIC"/>
    <property type="match status" value="1"/>
</dbReference>
<dbReference type="SMART" id="SM00646">
    <property type="entry name" value="Ami_3"/>
    <property type="match status" value="1"/>
</dbReference>
<dbReference type="GO" id="GO:0009253">
    <property type="term" value="P:peptidoglycan catabolic process"/>
    <property type="evidence" value="ECO:0007669"/>
    <property type="project" value="InterPro"/>
</dbReference>
<gene>
    <name evidence="6" type="primary">amiC_2</name>
    <name evidence="6" type="ORF">PH7735_02107</name>
</gene>
<keyword evidence="7" id="KW-1185">Reference proteome</keyword>
<dbReference type="STRING" id="1715693.PH7735_02107"/>
<dbReference type="Gene3D" id="3.40.630.40">
    <property type="entry name" value="Zn-dependent exopeptidases"/>
    <property type="match status" value="1"/>
</dbReference>
<dbReference type="EMBL" id="CYTW01000002">
    <property type="protein sequence ID" value="CUJ98663.1"/>
    <property type="molecule type" value="Genomic_DNA"/>
</dbReference>
<dbReference type="EC" id="3.5.1.28" evidence="2"/>
<evidence type="ECO:0000313" key="7">
    <source>
        <dbReference type="Proteomes" id="UP000051870"/>
    </source>
</evidence>
<dbReference type="Pfam" id="PF01520">
    <property type="entry name" value="Amidase_3"/>
    <property type="match status" value="1"/>
</dbReference>
<evidence type="ECO:0000256" key="1">
    <source>
        <dbReference type="ARBA" id="ARBA00001561"/>
    </source>
</evidence>
<evidence type="ECO:0000256" key="4">
    <source>
        <dbReference type="SAM" id="SignalP"/>
    </source>
</evidence>
<dbReference type="Pfam" id="PF11741">
    <property type="entry name" value="AMIN"/>
    <property type="match status" value="1"/>
</dbReference>
<dbReference type="Gene3D" id="2.60.40.3500">
    <property type="match status" value="1"/>
</dbReference>
<dbReference type="InterPro" id="IPR002508">
    <property type="entry name" value="MurNAc-LAA_cat"/>
</dbReference>
<evidence type="ECO:0000259" key="5">
    <source>
        <dbReference type="SMART" id="SM00646"/>
    </source>
</evidence>
<dbReference type="GO" id="GO:0030288">
    <property type="term" value="C:outer membrane-bounded periplasmic space"/>
    <property type="evidence" value="ECO:0007669"/>
    <property type="project" value="TreeGrafter"/>
</dbReference>
<dbReference type="PANTHER" id="PTHR30404">
    <property type="entry name" value="N-ACETYLMURAMOYL-L-ALANINE AMIDASE"/>
    <property type="match status" value="1"/>
</dbReference>
<dbReference type="Proteomes" id="UP000051870">
    <property type="component" value="Unassembled WGS sequence"/>
</dbReference>
<organism evidence="6 7">
    <name type="scientific">Shimia thalassica</name>
    <dbReference type="NCBI Taxonomy" id="1715693"/>
    <lineage>
        <taxon>Bacteria</taxon>
        <taxon>Pseudomonadati</taxon>
        <taxon>Pseudomonadota</taxon>
        <taxon>Alphaproteobacteria</taxon>
        <taxon>Rhodobacterales</taxon>
        <taxon>Roseobacteraceae</taxon>
    </lineage>
</organism>
<dbReference type="RefSeq" id="WP_233488300.1">
    <property type="nucleotide sequence ID" value="NZ_CYTW01000002.1"/>
</dbReference>
<protein>
    <recommendedName>
        <fullName evidence="2">N-acetylmuramoyl-L-alanine amidase</fullName>
        <ecNumber evidence="2">3.5.1.28</ecNumber>
    </recommendedName>
</protein>
<evidence type="ECO:0000256" key="3">
    <source>
        <dbReference type="ARBA" id="ARBA00022801"/>
    </source>
</evidence>
<keyword evidence="3 6" id="KW-0378">Hydrolase</keyword>
<dbReference type="GeneID" id="83881137"/>
<dbReference type="GO" id="GO:0008745">
    <property type="term" value="F:N-acetylmuramoyl-L-alanine amidase activity"/>
    <property type="evidence" value="ECO:0007669"/>
    <property type="project" value="UniProtKB-EC"/>
</dbReference>
<proteinExistence type="predicted"/>
<dbReference type="AlphaFoldDB" id="A0A0P1I972"/>
<comment type="catalytic activity">
    <reaction evidence="1">
        <text>Hydrolyzes the link between N-acetylmuramoyl residues and L-amino acid residues in certain cell-wall glycopeptides.</text>
        <dbReference type="EC" id="3.5.1.28"/>
    </reaction>
</comment>